<feature type="compositionally biased region" description="Basic and acidic residues" evidence="8">
    <location>
        <begin position="52"/>
        <end position="70"/>
    </location>
</feature>
<dbReference type="GO" id="GO:0010468">
    <property type="term" value="P:regulation of gene expression"/>
    <property type="evidence" value="ECO:0007669"/>
    <property type="project" value="TreeGrafter"/>
</dbReference>
<dbReference type="Pfam" id="PF16312">
    <property type="entry name" value="Oberon_cc"/>
    <property type="match status" value="1"/>
</dbReference>
<name>A0A2I0W329_9ASPA</name>
<feature type="region of interest" description="Disordered" evidence="8">
    <location>
        <begin position="494"/>
        <end position="524"/>
    </location>
</feature>
<dbReference type="InterPro" id="IPR032881">
    <property type="entry name" value="Oberon-like_PHD"/>
</dbReference>
<proteinExistence type="predicted"/>
<organism evidence="11 12">
    <name type="scientific">Dendrobium catenatum</name>
    <dbReference type="NCBI Taxonomy" id="906689"/>
    <lineage>
        <taxon>Eukaryota</taxon>
        <taxon>Viridiplantae</taxon>
        <taxon>Streptophyta</taxon>
        <taxon>Embryophyta</taxon>
        <taxon>Tracheophyta</taxon>
        <taxon>Spermatophyta</taxon>
        <taxon>Magnoliopsida</taxon>
        <taxon>Liliopsida</taxon>
        <taxon>Asparagales</taxon>
        <taxon>Orchidaceae</taxon>
        <taxon>Epidendroideae</taxon>
        <taxon>Malaxideae</taxon>
        <taxon>Dendrobiinae</taxon>
        <taxon>Dendrobium</taxon>
    </lineage>
</organism>
<dbReference type="PRINTS" id="PR01544">
    <property type="entry name" value="ARATH130DUF"/>
</dbReference>
<feature type="region of interest" description="Disordered" evidence="8">
    <location>
        <begin position="709"/>
        <end position="736"/>
    </location>
</feature>
<feature type="compositionally biased region" description="Basic and acidic residues" evidence="8">
    <location>
        <begin position="360"/>
        <end position="373"/>
    </location>
</feature>
<evidence type="ECO:0000259" key="10">
    <source>
        <dbReference type="Pfam" id="PF16312"/>
    </source>
</evidence>
<dbReference type="OrthoDB" id="784473at2759"/>
<dbReference type="GO" id="GO:0010492">
    <property type="term" value="P:maintenance of shoot apical meristem identity"/>
    <property type="evidence" value="ECO:0007669"/>
    <property type="project" value="TreeGrafter"/>
</dbReference>
<dbReference type="GO" id="GO:0010071">
    <property type="term" value="P:root meristem specification"/>
    <property type="evidence" value="ECO:0007669"/>
    <property type="project" value="TreeGrafter"/>
</dbReference>
<feature type="compositionally biased region" description="Basic and acidic residues" evidence="8">
    <location>
        <begin position="726"/>
        <end position="736"/>
    </location>
</feature>
<dbReference type="PANTHER" id="PTHR21736:SF20">
    <property type="entry name" value="PROTEIN OBERON 4"/>
    <property type="match status" value="1"/>
</dbReference>
<dbReference type="CDD" id="cd15612">
    <property type="entry name" value="PHD_OBE1_like"/>
    <property type="match status" value="1"/>
</dbReference>
<dbReference type="AlphaFoldDB" id="A0A2I0W329"/>
<evidence type="ECO:0000256" key="7">
    <source>
        <dbReference type="SAM" id="Coils"/>
    </source>
</evidence>
<feature type="region of interest" description="Disordered" evidence="8">
    <location>
        <begin position="83"/>
        <end position="137"/>
    </location>
</feature>
<evidence type="ECO:0000313" key="12">
    <source>
        <dbReference type="Proteomes" id="UP000233837"/>
    </source>
</evidence>
<feature type="compositionally biased region" description="Basic and acidic residues" evidence="8">
    <location>
        <begin position="225"/>
        <end position="240"/>
    </location>
</feature>
<feature type="domain" description="Oberon coiled-coil region" evidence="10">
    <location>
        <begin position="1103"/>
        <end position="1215"/>
    </location>
</feature>
<sequence length="1227" mass="138360">MKRLRSYGEDLDDVAGKEWERREIEPDRSSSRRRFYMKSEGLRRSSSSLYDRSIDDEREAMRPPRKRFEHELDGFDRRKIFDRYRDGGGGGGVDRTPHVSSPRGSYGSERLHRSESFSAIRRDFPKGFRSERDRSRREVCGGLSWRRLNCGKEAADEEKRSPARDSEDRGKTRSMDSSSGEQAKDVEAVKADMDKVRRESCSSSEMEEGELEPDPLPEPSIHSRGQAERDSQNIKDKEGVIKTVSETSSENKGVQLSMKRSDNVDGTSDGERSMEIEVDQITRNISLQEEQIRIAKKLNEEIIVEGEGFVELRGQRESLSESQGEAKDLAEDTCEEGKLEDTSSGEKKDLAEACEEEKLEETSCSEKKERISDKSSYLPSQFPNLEINNRLEEPVVKDDELRNVYTASRQGNLEEIVREGHFSEVEMDIEKKDETCINLGVVQRKDKGIDQVDFEAEQRKGKGIDLQVATVGEAGYCNSVKEIKCENNLTLKPMAENPRDKGKRIARPFSNMTDSAEDEDAVEGPSRRGFELVFQDHIIQPDKANSCGLFGGRIKKEKLKLEPLDLSLGLPGVLTDQSSKPPNSNPNSPGGTRSVQSFPSSFRTISDGFTNSMSLSSSQPFVHNPSCSLTQNSMDNFEQSVGSRPVFQGVDQVSSGTIRQSHTSIEPRRKGGAGALFHRVLLNGNHSQNSIPGMNGLHNLNSNALLRQQSFPRHPSPPQSVGSHDTLSEHSKDKRMLTRERSFNSLSRTEHRESEQIVVNAPSFVERIITRIVSEPLQVMERMLQDMSEHSMDYLKDSICKMLANTDKRGQIHALQGTLQGRSDLTSETMTRCPQTLLEILVALKTGLPDFIQRPNNVSSSDLVEIYHKLRCRNIACRNMLPVDDCDCKICSQKNGFCSACMCLVCSKFDMASNTCSWVGCDVCLHWCHTDCGLRGSHIRNGRSSSVALGATEMQFHCVACGHPSEMFGFVKEVFKMCSKDWKVENLAKELQYVRRIFCASNDMRGKSLYQVAGQMLVKLEDKKKHSEVIKNIMSFLSESESTISNSALYSPTEPSGNNDQRGNAVAFPIEETAWLTPVPSSQVSRILHKSASPTVDDDQMCRQRKDSSLLQMSFEKKPVVDELESVVEYKQAEANLYQERADNARREADGLKRIAAAKTGKIDDEYSTKMARLQLQEAEEKRRQKLQELQAMERAHQDFINLKARMEAEIKDLLLKMEDTRRNFNA</sequence>
<feature type="compositionally biased region" description="Basic and acidic residues" evidence="8">
    <location>
        <begin position="259"/>
        <end position="275"/>
    </location>
</feature>
<feature type="coiled-coil region" evidence="7">
    <location>
        <begin position="1128"/>
        <end position="1224"/>
    </location>
</feature>
<feature type="compositionally biased region" description="Low complexity" evidence="8">
    <location>
        <begin position="572"/>
        <end position="589"/>
    </location>
</feature>
<dbReference type="STRING" id="906689.A0A2I0W329"/>
<feature type="region of interest" description="Disordered" evidence="8">
    <location>
        <begin position="16"/>
        <end position="70"/>
    </location>
</feature>
<dbReference type="PANTHER" id="PTHR21736">
    <property type="entry name" value="VERNALIZATION-INSENSITIVE PROTEIN 3"/>
    <property type="match status" value="1"/>
</dbReference>
<feature type="region of interest" description="Disordered" evidence="8">
    <location>
        <begin position="314"/>
        <end position="379"/>
    </location>
</feature>
<feature type="region of interest" description="Disordered" evidence="8">
    <location>
        <begin position="151"/>
        <end position="275"/>
    </location>
</feature>
<gene>
    <name evidence="11" type="primary">OBE4</name>
    <name evidence="11" type="ORF">MA16_Dca016350</name>
</gene>
<feature type="region of interest" description="Disordered" evidence="8">
    <location>
        <begin position="572"/>
        <end position="602"/>
    </location>
</feature>
<keyword evidence="12" id="KW-1185">Reference proteome</keyword>
<protein>
    <submittedName>
        <fullName evidence="11">Protein OBERON 4</fullName>
    </submittedName>
</protein>
<dbReference type="Pfam" id="PF07227">
    <property type="entry name" value="PHD_Oberon"/>
    <property type="match status" value="1"/>
</dbReference>
<dbReference type="EMBL" id="KZ502953">
    <property type="protein sequence ID" value="PKU70066.1"/>
    <property type="molecule type" value="Genomic_DNA"/>
</dbReference>
<evidence type="ECO:0000256" key="8">
    <source>
        <dbReference type="SAM" id="MobiDB-lite"/>
    </source>
</evidence>
<dbReference type="InterPro" id="IPR004082">
    <property type="entry name" value="OBERON"/>
</dbReference>
<feature type="compositionally biased region" description="Acidic residues" evidence="8">
    <location>
        <begin position="205"/>
        <end position="215"/>
    </location>
</feature>
<evidence type="ECO:0000256" key="1">
    <source>
        <dbReference type="ARBA" id="ARBA00004123"/>
    </source>
</evidence>
<keyword evidence="5 7" id="KW-0175">Coiled coil</keyword>
<keyword evidence="4" id="KW-0862">Zinc</keyword>
<reference evidence="11 12" key="1">
    <citation type="journal article" date="2016" name="Sci. Rep.">
        <title>The Dendrobium catenatum Lindl. genome sequence provides insights into polysaccharide synthase, floral development and adaptive evolution.</title>
        <authorList>
            <person name="Zhang G.Q."/>
            <person name="Xu Q."/>
            <person name="Bian C."/>
            <person name="Tsai W.C."/>
            <person name="Yeh C.M."/>
            <person name="Liu K.W."/>
            <person name="Yoshida K."/>
            <person name="Zhang L.S."/>
            <person name="Chang S.B."/>
            <person name="Chen F."/>
            <person name="Shi Y."/>
            <person name="Su Y.Y."/>
            <person name="Zhang Y.Q."/>
            <person name="Chen L.J."/>
            <person name="Yin Y."/>
            <person name="Lin M."/>
            <person name="Huang H."/>
            <person name="Deng H."/>
            <person name="Wang Z.W."/>
            <person name="Zhu S.L."/>
            <person name="Zhao X."/>
            <person name="Deng C."/>
            <person name="Niu S.C."/>
            <person name="Huang J."/>
            <person name="Wang M."/>
            <person name="Liu G.H."/>
            <person name="Yang H.J."/>
            <person name="Xiao X.J."/>
            <person name="Hsiao Y.Y."/>
            <person name="Wu W.L."/>
            <person name="Chen Y.Y."/>
            <person name="Mitsuda N."/>
            <person name="Ohme-Takagi M."/>
            <person name="Luo Y.B."/>
            <person name="Van de Peer Y."/>
            <person name="Liu Z.J."/>
        </authorList>
    </citation>
    <scope>NUCLEOTIDE SEQUENCE [LARGE SCALE GENOMIC DNA]</scope>
    <source>
        <tissue evidence="11">The whole plant</tissue>
    </source>
</reference>
<evidence type="ECO:0000256" key="3">
    <source>
        <dbReference type="ARBA" id="ARBA00022771"/>
    </source>
</evidence>
<reference evidence="11 12" key="2">
    <citation type="journal article" date="2017" name="Nature">
        <title>The Apostasia genome and the evolution of orchids.</title>
        <authorList>
            <person name="Zhang G.Q."/>
            <person name="Liu K.W."/>
            <person name="Li Z."/>
            <person name="Lohaus R."/>
            <person name="Hsiao Y.Y."/>
            <person name="Niu S.C."/>
            <person name="Wang J.Y."/>
            <person name="Lin Y.C."/>
            <person name="Xu Q."/>
            <person name="Chen L.J."/>
            <person name="Yoshida K."/>
            <person name="Fujiwara S."/>
            <person name="Wang Z.W."/>
            <person name="Zhang Y.Q."/>
            <person name="Mitsuda N."/>
            <person name="Wang M."/>
            <person name="Liu G.H."/>
            <person name="Pecoraro L."/>
            <person name="Huang H.X."/>
            <person name="Xiao X.J."/>
            <person name="Lin M."/>
            <person name="Wu X.Y."/>
            <person name="Wu W.L."/>
            <person name="Chen Y.Y."/>
            <person name="Chang S.B."/>
            <person name="Sakamoto S."/>
            <person name="Ohme-Takagi M."/>
            <person name="Yagi M."/>
            <person name="Zeng S.J."/>
            <person name="Shen C.Y."/>
            <person name="Yeh C.M."/>
            <person name="Luo Y.B."/>
            <person name="Tsai W.C."/>
            <person name="Van de Peer Y."/>
            <person name="Liu Z.J."/>
        </authorList>
    </citation>
    <scope>NUCLEOTIDE SEQUENCE [LARGE SCALE GENOMIC DNA]</scope>
    <source>
        <tissue evidence="11">The whole plant</tissue>
    </source>
</reference>
<keyword evidence="3" id="KW-0863">Zinc-finger</keyword>
<comment type="subcellular location">
    <subcellularLocation>
        <location evidence="1">Nucleus</location>
    </subcellularLocation>
</comment>
<feature type="compositionally biased region" description="Basic and acidic residues" evidence="8">
    <location>
        <begin position="182"/>
        <end position="200"/>
    </location>
</feature>
<dbReference type="GO" id="GO:0005634">
    <property type="term" value="C:nucleus"/>
    <property type="evidence" value="ECO:0007669"/>
    <property type="project" value="UniProtKB-SubCell"/>
</dbReference>
<feature type="domain" description="Oberon-like PHD finger" evidence="9">
    <location>
        <begin position="872"/>
        <end position="995"/>
    </location>
</feature>
<feature type="compositionally biased region" description="Basic and acidic residues" evidence="8">
    <location>
        <begin position="16"/>
        <end position="30"/>
    </location>
</feature>
<evidence type="ECO:0000256" key="4">
    <source>
        <dbReference type="ARBA" id="ARBA00022833"/>
    </source>
</evidence>
<dbReference type="InterPro" id="IPR032535">
    <property type="entry name" value="Oberon_CC"/>
</dbReference>
<feature type="compositionally biased region" description="Polar residues" evidence="8">
    <location>
        <begin position="590"/>
        <end position="602"/>
    </location>
</feature>
<dbReference type="InterPro" id="IPR047578">
    <property type="entry name" value="OBE1-like_PHD"/>
</dbReference>
<feature type="compositionally biased region" description="Polar residues" evidence="8">
    <location>
        <begin position="244"/>
        <end position="254"/>
    </location>
</feature>
<evidence type="ECO:0000313" key="11">
    <source>
        <dbReference type="EMBL" id="PKU70066.1"/>
    </source>
</evidence>
<keyword evidence="6" id="KW-0539">Nucleus</keyword>
<keyword evidence="2" id="KW-0479">Metal-binding</keyword>
<evidence type="ECO:0000256" key="2">
    <source>
        <dbReference type="ARBA" id="ARBA00022723"/>
    </source>
</evidence>
<dbReference type="GO" id="GO:0008270">
    <property type="term" value="F:zinc ion binding"/>
    <property type="evidence" value="ECO:0007669"/>
    <property type="project" value="UniProtKB-KW"/>
</dbReference>
<feature type="compositionally biased region" description="Basic and acidic residues" evidence="8">
    <location>
        <begin position="153"/>
        <end position="174"/>
    </location>
</feature>
<accession>A0A2I0W329</accession>
<evidence type="ECO:0000259" key="9">
    <source>
        <dbReference type="Pfam" id="PF07227"/>
    </source>
</evidence>
<evidence type="ECO:0000256" key="5">
    <source>
        <dbReference type="ARBA" id="ARBA00023054"/>
    </source>
</evidence>
<evidence type="ECO:0000256" key="6">
    <source>
        <dbReference type="ARBA" id="ARBA00023242"/>
    </source>
</evidence>
<dbReference type="Proteomes" id="UP000233837">
    <property type="component" value="Unassembled WGS sequence"/>
</dbReference>
<dbReference type="GO" id="GO:0010078">
    <property type="term" value="P:maintenance of root meristem identity"/>
    <property type="evidence" value="ECO:0007669"/>
    <property type="project" value="TreeGrafter"/>
</dbReference>
<feature type="compositionally biased region" description="Basic and acidic residues" evidence="8">
    <location>
        <begin position="109"/>
        <end position="137"/>
    </location>
</feature>
<feature type="compositionally biased region" description="Basic and acidic residues" evidence="8">
    <location>
        <begin position="314"/>
        <end position="351"/>
    </location>
</feature>